<dbReference type="NCBIfam" id="TIGR01891">
    <property type="entry name" value="amidohydrolases"/>
    <property type="match status" value="1"/>
</dbReference>
<feature type="binding site" evidence="3">
    <location>
        <position position="163"/>
    </location>
    <ligand>
        <name>Mn(2+)</name>
        <dbReference type="ChEBI" id="CHEBI:29035"/>
        <label>2</label>
    </ligand>
</feature>
<dbReference type="InterPro" id="IPR011650">
    <property type="entry name" value="Peptidase_M20_dimer"/>
</dbReference>
<dbReference type="Gene3D" id="3.40.630.10">
    <property type="entry name" value="Zn peptidases"/>
    <property type="match status" value="1"/>
</dbReference>
<keyword evidence="3" id="KW-0479">Metal-binding</keyword>
<keyword evidence="6" id="KW-1185">Reference proteome</keyword>
<feature type="binding site" evidence="3">
    <location>
        <position position="138"/>
    </location>
    <ligand>
        <name>Mn(2+)</name>
        <dbReference type="ChEBI" id="CHEBI:29035"/>
        <label>2</label>
    </ligand>
</feature>
<keyword evidence="2 5" id="KW-0378">Hydrolase</keyword>
<feature type="binding site" evidence="3">
    <location>
        <position position="104"/>
    </location>
    <ligand>
        <name>Mn(2+)</name>
        <dbReference type="ChEBI" id="CHEBI:29035"/>
        <label>2</label>
    </ligand>
</feature>
<sequence>MEITELVKMLEGYVRDLRREFHQYPELSYEEIETTKRIAAELETMGIPYEIHPEKNTGLIAIIHGAHEGSAVALRADIDALNVTEINDVDFKSRHEGKMHACGHDSHIAMLLGAARMLLAMKDDIYGTVYLIFQPAEELGSGASYMMRFGNWYDEIGAIFGAHAWIDTPAGKISVKEGANLAAGDQFTIRVHGKSGHASQPQQTVDAIVVSAAIVMNLQSIVSRHYSATEPVVLTIGMLHSGDRFNIIAGEAVMEGTTRFFDPAIGADLKSTMERIIIDTAHAYGATAELEYKEMVLPTINDKECTAIMSQAVVDVLGKDALFDISETMGGEDFAYYLKHKPGCFAFVGIYNPAVGAVHSHHSNNFTMDDSVLSGGSGVYAQSAINWLKLHRKKNT</sequence>
<evidence type="ECO:0000256" key="3">
    <source>
        <dbReference type="PIRSR" id="PIRSR005962-1"/>
    </source>
</evidence>
<keyword evidence="3" id="KW-0464">Manganese</keyword>
<dbReference type="InterPro" id="IPR002933">
    <property type="entry name" value="Peptidase_M20"/>
</dbReference>
<proteinExistence type="inferred from homology"/>
<dbReference type="FunFam" id="3.30.70.360:FF:000014">
    <property type="entry name" value="N-acyl-L-amino acid amidohydrolase"/>
    <property type="match status" value="1"/>
</dbReference>
<accession>A0A1G9ZP83</accession>
<evidence type="ECO:0000256" key="1">
    <source>
        <dbReference type="ARBA" id="ARBA00006153"/>
    </source>
</evidence>
<evidence type="ECO:0000313" key="6">
    <source>
        <dbReference type="Proteomes" id="UP000199309"/>
    </source>
</evidence>
<dbReference type="EMBL" id="FNHQ01000032">
    <property type="protein sequence ID" value="SDN23352.1"/>
    <property type="molecule type" value="Genomic_DNA"/>
</dbReference>
<dbReference type="SUPFAM" id="SSF55031">
    <property type="entry name" value="Bacterial exopeptidase dimerisation domain"/>
    <property type="match status" value="1"/>
</dbReference>
<dbReference type="PANTHER" id="PTHR11014">
    <property type="entry name" value="PEPTIDASE M20 FAMILY MEMBER"/>
    <property type="match status" value="1"/>
</dbReference>
<organism evidence="5 6">
    <name type="scientific">Megasphaera paucivorans</name>
    <dbReference type="NCBI Taxonomy" id="349095"/>
    <lineage>
        <taxon>Bacteria</taxon>
        <taxon>Bacillati</taxon>
        <taxon>Bacillota</taxon>
        <taxon>Negativicutes</taxon>
        <taxon>Veillonellales</taxon>
        <taxon>Veillonellaceae</taxon>
        <taxon>Megasphaera</taxon>
    </lineage>
</organism>
<reference evidence="5 6" key="1">
    <citation type="submission" date="2016-10" db="EMBL/GenBank/DDBJ databases">
        <authorList>
            <person name="de Groot N.N."/>
        </authorList>
    </citation>
    <scope>NUCLEOTIDE SEQUENCE [LARGE SCALE GENOMIC DNA]</scope>
    <source>
        <strain evidence="5 6">DSM 16981</strain>
    </source>
</reference>
<evidence type="ECO:0000259" key="4">
    <source>
        <dbReference type="Pfam" id="PF07687"/>
    </source>
</evidence>
<feature type="binding site" evidence="3">
    <location>
        <position position="102"/>
    </location>
    <ligand>
        <name>Mn(2+)</name>
        <dbReference type="ChEBI" id="CHEBI:29035"/>
        <label>2</label>
    </ligand>
</feature>
<gene>
    <name evidence="5" type="ORF">SAMN05660299_02370</name>
</gene>
<dbReference type="SUPFAM" id="SSF53187">
    <property type="entry name" value="Zn-dependent exopeptidases"/>
    <property type="match status" value="1"/>
</dbReference>
<comment type="cofactor">
    <cofactor evidence="3">
        <name>Mn(2+)</name>
        <dbReference type="ChEBI" id="CHEBI:29035"/>
    </cofactor>
    <text evidence="3">The Mn(2+) ion enhances activity.</text>
</comment>
<dbReference type="InterPro" id="IPR036264">
    <property type="entry name" value="Bact_exopeptidase_dim_dom"/>
</dbReference>
<dbReference type="PANTHER" id="PTHR11014:SF63">
    <property type="entry name" value="METALLOPEPTIDASE, PUTATIVE (AFU_ORTHOLOGUE AFUA_6G09600)-RELATED"/>
    <property type="match status" value="1"/>
</dbReference>
<dbReference type="GO" id="GO:0046872">
    <property type="term" value="F:metal ion binding"/>
    <property type="evidence" value="ECO:0007669"/>
    <property type="project" value="UniProtKB-KW"/>
</dbReference>
<evidence type="ECO:0000256" key="2">
    <source>
        <dbReference type="ARBA" id="ARBA00022801"/>
    </source>
</evidence>
<dbReference type="STRING" id="349095.SAMN05660299_02370"/>
<dbReference type="Proteomes" id="UP000199309">
    <property type="component" value="Unassembled WGS sequence"/>
</dbReference>
<dbReference type="InterPro" id="IPR017439">
    <property type="entry name" value="Amidohydrolase"/>
</dbReference>
<dbReference type="Pfam" id="PF01546">
    <property type="entry name" value="Peptidase_M20"/>
    <property type="match status" value="1"/>
</dbReference>
<feature type="binding site" evidence="3">
    <location>
        <position position="362"/>
    </location>
    <ligand>
        <name>Mn(2+)</name>
        <dbReference type="ChEBI" id="CHEBI:29035"/>
        <label>2</label>
    </ligand>
</feature>
<dbReference type="AlphaFoldDB" id="A0A1G9ZP83"/>
<name>A0A1G9ZP83_9FIRM</name>
<dbReference type="RefSeq" id="WP_091652212.1">
    <property type="nucleotide sequence ID" value="NZ_FNHQ01000032.1"/>
</dbReference>
<dbReference type="Gene3D" id="3.30.70.360">
    <property type="match status" value="1"/>
</dbReference>
<dbReference type="GO" id="GO:0016787">
    <property type="term" value="F:hydrolase activity"/>
    <property type="evidence" value="ECO:0007669"/>
    <property type="project" value="UniProtKB-KW"/>
</dbReference>
<dbReference type="Pfam" id="PF07687">
    <property type="entry name" value="M20_dimer"/>
    <property type="match status" value="1"/>
</dbReference>
<dbReference type="PIRSF" id="PIRSF005962">
    <property type="entry name" value="Pept_M20D_amidohydro"/>
    <property type="match status" value="1"/>
</dbReference>
<evidence type="ECO:0000313" key="5">
    <source>
        <dbReference type="EMBL" id="SDN23352.1"/>
    </source>
</evidence>
<comment type="similarity">
    <text evidence="1">Belongs to the peptidase M20 family.</text>
</comment>
<feature type="domain" description="Peptidase M20 dimerisation" evidence="4">
    <location>
        <begin position="187"/>
        <end position="280"/>
    </location>
</feature>
<protein>
    <submittedName>
        <fullName evidence="5">Amidohydrolase</fullName>
    </submittedName>
</protein>
<dbReference type="OrthoDB" id="1633187at2"/>